<sequence>MQNISELFPLYSRVIEIMNRIWEIKYTDEMDYIVEGLDNDEIDESLRMMVGLMDDERFKTYMKESRHLEEMIQVVSKKKMSKSASSMLIEALSQVFNPYSFTDLGGLFKTLLMIFDDLLPDRTSLDSFSCIESKTKAIVEILRKIPIKWYSRLSKCVELRKIVLGLQVFMSEGIIKWNKFLLSLLAECPEFDLSEGFIEILLKKGKNYEVIANYTKLEENVGRLSLSPNFKIYLRKAVLKEFIKSKNCRSLEDVPKGNFSDTIPSVLKRREESPRVLNRRKYLMIILVNLVSKNFHLGIPLGIIARVYHTVDKVTRCYVALLLLISIQGSEKDAIQSAYAEDLKENVRCLAFDPSRYLCKEVLDRLVEISS</sequence>
<accession>A0A9Q9CB84</accession>
<dbReference type="AlphaFoldDB" id="A0A9Q9CB84"/>
<dbReference type="EMBL" id="CP075148">
    <property type="protein sequence ID" value="UTX42678.1"/>
    <property type="molecule type" value="Genomic_DNA"/>
</dbReference>
<name>A0A9Q9CB84_ENCHE</name>
<organism evidence="1 2">
    <name type="scientific">Encephalitozoon hellem</name>
    <name type="common">Microsporidian parasite</name>
    <dbReference type="NCBI Taxonomy" id="27973"/>
    <lineage>
        <taxon>Eukaryota</taxon>
        <taxon>Fungi</taxon>
        <taxon>Fungi incertae sedis</taxon>
        <taxon>Microsporidia</taxon>
        <taxon>Unikaryonidae</taxon>
        <taxon>Encephalitozoon</taxon>
    </lineage>
</organism>
<evidence type="ECO:0000313" key="1">
    <source>
        <dbReference type="EMBL" id="UTX42678.1"/>
    </source>
</evidence>
<dbReference type="Proteomes" id="UP001059546">
    <property type="component" value="Chromosome II"/>
</dbReference>
<proteinExistence type="predicted"/>
<gene>
    <name evidence="1" type="ORF">GPU96_02g03940</name>
</gene>
<reference evidence="1" key="1">
    <citation type="submission" date="2021-05" db="EMBL/GenBank/DDBJ databases">
        <title>Encephalitozoon hellem ATCC 50604 Complete Genome.</title>
        <authorList>
            <person name="Mascarenhas dos Santos A.C."/>
            <person name="Julian A.T."/>
            <person name="Pombert J.-F."/>
        </authorList>
    </citation>
    <scope>NUCLEOTIDE SEQUENCE</scope>
    <source>
        <strain evidence="1">ATCC 50604</strain>
    </source>
</reference>
<evidence type="ECO:0000313" key="2">
    <source>
        <dbReference type="Proteomes" id="UP001059546"/>
    </source>
</evidence>
<protein>
    <submittedName>
        <fullName evidence="1">Uncharacterized protein</fullName>
    </submittedName>
</protein>